<feature type="compositionally biased region" description="Basic and acidic residues" evidence="1">
    <location>
        <begin position="103"/>
        <end position="121"/>
    </location>
</feature>
<protein>
    <submittedName>
        <fullName evidence="2">Uncharacterized protein</fullName>
    </submittedName>
</protein>
<evidence type="ECO:0000313" key="3">
    <source>
        <dbReference type="Proteomes" id="UP001456524"/>
    </source>
</evidence>
<reference evidence="2 3" key="1">
    <citation type="journal article" date="2022" name="G3 (Bethesda)">
        <title>Enemy or ally: a genomic approach to elucidate the lifestyle of Phyllosticta citrichinaensis.</title>
        <authorList>
            <person name="Buijs V.A."/>
            <person name="Groenewald J.Z."/>
            <person name="Haridas S."/>
            <person name="LaButti K.M."/>
            <person name="Lipzen A."/>
            <person name="Martin F.M."/>
            <person name="Barry K."/>
            <person name="Grigoriev I.V."/>
            <person name="Crous P.W."/>
            <person name="Seidl M.F."/>
        </authorList>
    </citation>
    <scope>NUCLEOTIDE SEQUENCE [LARGE SCALE GENOMIC DNA]</scope>
    <source>
        <strain evidence="2 3">CBS 129764</strain>
    </source>
</reference>
<name>A0ABR1XKS7_9PEZI</name>
<feature type="region of interest" description="Disordered" evidence="1">
    <location>
        <begin position="101"/>
        <end position="209"/>
    </location>
</feature>
<keyword evidence="3" id="KW-1185">Reference proteome</keyword>
<accession>A0ABR1XKS7</accession>
<dbReference type="EMBL" id="JBBWUH010000008">
    <property type="protein sequence ID" value="KAK8159425.1"/>
    <property type="molecule type" value="Genomic_DNA"/>
</dbReference>
<gene>
    <name evidence="2" type="ORF">IWX90DRAFT_417384</name>
</gene>
<evidence type="ECO:0000256" key="1">
    <source>
        <dbReference type="SAM" id="MobiDB-lite"/>
    </source>
</evidence>
<dbReference type="Proteomes" id="UP001456524">
    <property type="component" value="Unassembled WGS sequence"/>
</dbReference>
<comment type="caution">
    <text evidence="2">The sequence shown here is derived from an EMBL/GenBank/DDBJ whole genome shotgun (WGS) entry which is preliminary data.</text>
</comment>
<proteinExistence type="predicted"/>
<sequence>MALFGSSHHINLLRNCPRLFIQVNSSSQDSPSSSAPLSEYSAMNVTYGPKNCVDYVRVARGIRQTPESSPFIPQIPGQTKKKSLRPNEVVMIAIRHKLGQQAENKRDELNKSIRKGTRDANLHVSRRRARAGAVSSSDPGKQDSQGTSSSSSAQETITRNHARSHAISAPAAAMTSSADQVKEKGTNRRAFRPRHYNPDYATRASGWVD</sequence>
<organism evidence="2 3">
    <name type="scientific">Phyllosticta citrichinensis</name>
    <dbReference type="NCBI Taxonomy" id="1130410"/>
    <lineage>
        <taxon>Eukaryota</taxon>
        <taxon>Fungi</taxon>
        <taxon>Dikarya</taxon>
        <taxon>Ascomycota</taxon>
        <taxon>Pezizomycotina</taxon>
        <taxon>Dothideomycetes</taxon>
        <taxon>Dothideomycetes incertae sedis</taxon>
        <taxon>Botryosphaeriales</taxon>
        <taxon>Phyllostictaceae</taxon>
        <taxon>Phyllosticta</taxon>
    </lineage>
</organism>
<feature type="compositionally biased region" description="Polar residues" evidence="1">
    <location>
        <begin position="138"/>
        <end position="159"/>
    </location>
</feature>
<evidence type="ECO:0000313" key="2">
    <source>
        <dbReference type="EMBL" id="KAK8159425.1"/>
    </source>
</evidence>
<feature type="compositionally biased region" description="Low complexity" evidence="1">
    <location>
        <begin position="165"/>
        <end position="178"/>
    </location>
</feature>